<protein>
    <submittedName>
        <fullName evidence="2">TIGR02206 family membrane protein</fullName>
    </submittedName>
</protein>
<feature type="transmembrane region" description="Helical" evidence="1">
    <location>
        <begin position="14"/>
        <end position="32"/>
    </location>
</feature>
<keyword evidence="1" id="KW-0812">Transmembrane</keyword>
<keyword evidence="1" id="KW-1133">Transmembrane helix</keyword>
<name>A0ABR8LWI0_9FLAO</name>
<gene>
    <name evidence="2" type="ORF">IEG06_13815</name>
</gene>
<feature type="transmembrane region" description="Helical" evidence="1">
    <location>
        <begin position="127"/>
        <end position="148"/>
    </location>
</feature>
<dbReference type="Pfam" id="PF14808">
    <property type="entry name" value="TMEM164"/>
    <property type="match status" value="1"/>
</dbReference>
<feature type="transmembrane region" description="Helical" evidence="1">
    <location>
        <begin position="160"/>
        <end position="178"/>
    </location>
</feature>
<accession>A0ABR8LWI0</accession>
<comment type="caution">
    <text evidence="2">The sequence shown here is derived from an EMBL/GenBank/DDBJ whole genome shotgun (WGS) entry which is preliminary data.</text>
</comment>
<dbReference type="EMBL" id="JACXXH010000008">
    <property type="protein sequence ID" value="MBD3864530.1"/>
    <property type="molecule type" value="Genomic_DNA"/>
</dbReference>
<keyword evidence="3" id="KW-1185">Reference proteome</keyword>
<dbReference type="Proteomes" id="UP000627521">
    <property type="component" value="Unassembled WGS sequence"/>
</dbReference>
<feature type="transmembrane region" description="Helical" evidence="1">
    <location>
        <begin position="96"/>
        <end position="115"/>
    </location>
</feature>
<keyword evidence="1" id="KW-0472">Membrane</keyword>
<evidence type="ECO:0000313" key="2">
    <source>
        <dbReference type="EMBL" id="MBD3864530.1"/>
    </source>
</evidence>
<proteinExistence type="predicted"/>
<feature type="transmembrane region" description="Helical" evidence="1">
    <location>
        <begin position="204"/>
        <end position="225"/>
    </location>
</feature>
<feature type="transmembrane region" description="Helical" evidence="1">
    <location>
        <begin position="74"/>
        <end position="91"/>
    </location>
</feature>
<organism evidence="2 3">
    <name type="scientific">Olleya marilimosa</name>
    <dbReference type="NCBI Taxonomy" id="272164"/>
    <lineage>
        <taxon>Bacteria</taxon>
        <taxon>Pseudomonadati</taxon>
        <taxon>Bacteroidota</taxon>
        <taxon>Flavobacteriia</taxon>
        <taxon>Flavobacteriales</taxon>
        <taxon>Flavobacteriaceae</taxon>
    </lineage>
</organism>
<sequence length="240" mass="28053">MQILSRVQFGSLEHLLPIIVAVILCWFLFYQIKTQSDHLKFKVFKGLGIFVSGFMAIFHLYKIGQGGYSLQTDLPLFLCSFMALFIFIFTFTRRFLLFEILFFWTIVGTSQGVITPDIELGFPSYDYIRYWIVHLGLLTIIAYAIVVLKMRPKFKSVFKSFVVLQVYVLIIMVINYLLDANYSYLNNKPLSGSVLDLLGDWPNYVIVVQLALLPLFLLIYLPFFWSNKYYKTKNNNNNIY</sequence>
<dbReference type="NCBIfam" id="TIGR02206">
    <property type="entry name" value="intg_mem_TP0381"/>
    <property type="match status" value="1"/>
</dbReference>
<reference evidence="2 3" key="1">
    <citation type="submission" date="2020-09" db="EMBL/GenBank/DDBJ databases">
        <title>Bacillus nautilus sp. nov., Chryseoglobus crepusculi sp. nov, and Psychrobacter noctis sp. nov., isolated from deep-sea sponges from the equatorial Atlantic.</title>
        <authorList>
            <person name="Stennett H.L."/>
            <person name="Williams S.E."/>
        </authorList>
    </citation>
    <scope>NUCLEOTIDE SEQUENCE [LARGE SCALE GENOMIC DNA]</scope>
    <source>
        <strain evidence="2 3">28M-24</strain>
    </source>
</reference>
<feature type="transmembrane region" description="Helical" evidence="1">
    <location>
        <begin position="44"/>
        <end position="62"/>
    </location>
</feature>
<dbReference type="RefSeq" id="WP_191100522.1">
    <property type="nucleotide sequence ID" value="NZ_JACXXF010000008.1"/>
</dbReference>
<evidence type="ECO:0000313" key="3">
    <source>
        <dbReference type="Proteomes" id="UP000627521"/>
    </source>
</evidence>
<dbReference type="InterPro" id="IPR011737">
    <property type="entry name" value="CHP02206_TP0381"/>
</dbReference>
<evidence type="ECO:0000256" key="1">
    <source>
        <dbReference type="SAM" id="Phobius"/>
    </source>
</evidence>